<dbReference type="RefSeq" id="WP_183587756.1">
    <property type="nucleotide sequence ID" value="NZ_JACHXJ010000012.1"/>
</dbReference>
<gene>
    <name evidence="2" type="ORF">FHS19_006894</name>
</gene>
<feature type="region of interest" description="Disordered" evidence="1">
    <location>
        <begin position="79"/>
        <end position="127"/>
    </location>
</feature>
<dbReference type="AlphaFoldDB" id="A0A839U5R4"/>
<dbReference type="Proteomes" id="UP000517523">
    <property type="component" value="Unassembled WGS sequence"/>
</dbReference>
<accession>A0A839U5R4</accession>
<feature type="compositionally biased region" description="Polar residues" evidence="1">
    <location>
        <begin position="86"/>
        <end position="98"/>
    </location>
</feature>
<dbReference type="EMBL" id="JACHXJ010000012">
    <property type="protein sequence ID" value="MBB3132167.1"/>
    <property type="molecule type" value="Genomic_DNA"/>
</dbReference>
<sequence length="127" mass="14767">MSGKVIQNDEQYEKALQALPEMARELLDPLLLPEVREKKQRIYDRTSELIMQYRRGGLVLEYPYLKKAYEEIGYQWQEREPEAAQSVDTEPPGNNDTNDTPEKPEPLKEQPEADTTPASKIMAWLDE</sequence>
<feature type="compositionally biased region" description="Basic and acidic residues" evidence="1">
    <location>
        <begin position="100"/>
        <end position="111"/>
    </location>
</feature>
<evidence type="ECO:0000256" key="1">
    <source>
        <dbReference type="SAM" id="MobiDB-lite"/>
    </source>
</evidence>
<reference evidence="2 3" key="1">
    <citation type="submission" date="2020-08" db="EMBL/GenBank/DDBJ databases">
        <title>Genomic Encyclopedia of Type Strains, Phase III (KMG-III): the genomes of soil and plant-associated and newly described type strains.</title>
        <authorList>
            <person name="Whitman W."/>
        </authorList>
    </citation>
    <scope>NUCLEOTIDE SEQUENCE [LARGE SCALE GENOMIC DNA]</scope>
    <source>
        <strain evidence="2 3">CECT 5831</strain>
    </source>
</reference>
<comment type="caution">
    <text evidence="2">The sequence shown here is derived from an EMBL/GenBank/DDBJ whole genome shotgun (WGS) entry which is preliminary data.</text>
</comment>
<evidence type="ECO:0000313" key="2">
    <source>
        <dbReference type="EMBL" id="MBB3132167.1"/>
    </source>
</evidence>
<name>A0A839U5R4_9BACL</name>
<protein>
    <submittedName>
        <fullName evidence="2">Uncharacterized protein</fullName>
    </submittedName>
</protein>
<evidence type="ECO:0000313" key="3">
    <source>
        <dbReference type="Proteomes" id="UP000517523"/>
    </source>
</evidence>
<organism evidence="2 3">
    <name type="scientific">Paenibacillus rhizosphaerae</name>
    <dbReference type="NCBI Taxonomy" id="297318"/>
    <lineage>
        <taxon>Bacteria</taxon>
        <taxon>Bacillati</taxon>
        <taxon>Bacillota</taxon>
        <taxon>Bacilli</taxon>
        <taxon>Bacillales</taxon>
        <taxon>Paenibacillaceae</taxon>
        <taxon>Paenibacillus</taxon>
    </lineage>
</organism>
<proteinExistence type="predicted"/>